<sequence length="142" mass="16028">MVSQEIQQLRATLDGLVREQADRRALRERQGEEIKARAQEYMTEQVQAAERYVQLRRELGKQSEADEEDEELESFGEPEEFAEEDAAAAPPPAATPPAPASPPPPPPAPEPVRAARAPRRPAQEAEEEDDDDFLNIRWRDDD</sequence>
<dbReference type="EMBL" id="VMNW02000047">
    <property type="protein sequence ID" value="KAA9156706.1"/>
    <property type="molecule type" value="Genomic_DNA"/>
</dbReference>
<proteinExistence type="predicted"/>
<organism evidence="2 3">
    <name type="scientific">Amycolatopsis acidicola</name>
    <dbReference type="NCBI Taxonomy" id="2596893"/>
    <lineage>
        <taxon>Bacteria</taxon>
        <taxon>Bacillati</taxon>
        <taxon>Actinomycetota</taxon>
        <taxon>Actinomycetes</taxon>
        <taxon>Pseudonocardiales</taxon>
        <taxon>Pseudonocardiaceae</taxon>
        <taxon>Amycolatopsis</taxon>
    </lineage>
</organism>
<dbReference type="OrthoDB" id="3629679at2"/>
<feature type="region of interest" description="Disordered" evidence="1">
    <location>
        <begin position="58"/>
        <end position="142"/>
    </location>
</feature>
<gene>
    <name evidence="2" type="ORF">FPZ12_027115</name>
</gene>
<name>A0A5N0UYK2_9PSEU</name>
<dbReference type="Proteomes" id="UP000319769">
    <property type="component" value="Unassembled WGS sequence"/>
</dbReference>
<evidence type="ECO:0000313" key="3">
    <source>
        <dbReference type="Proteomes" id="UP000319769"/>
    </source>
</evidence>
<feature type="compositionally biased region" description="Acidic residues" evidence="1">
    <location>
        <begin position="124"/>
        <end position="133"/>
    </location>
</feature>
<dbReference type="RefSeq" id="WP_150980518.1">
    <property type="nucleotide sequence ID" value="NZ_VMNW02000047.1"/>
</dbReference>
<evidence type="ECO:0000256" key="1">
    <source>
        <dbReference type="SAM" id="MobiDB-lite"/>
    </source>
</evidence>
<evidence type="ECO:0000313" key="2">
    <source>
        <dbReference type="EMBL" id="KAA9156706.1"/>
    </source>
</evidence>
<accession>A0A5N0UYK2</accession>
<keyword evidence="3" id="KW-1185">Reference proteome</keyword>
<feature type="compositionally biased region" description="Pro residues" evidence="1">
    <location>
        <begin position="89"/>
        <end position="110"/>
    </location>
</feature>
<reference evidence="2" key="1">
    <citation type="submission" date="2019-09" db="EMBL/GenBank/DDBJ databases">
        <authorList>
            <person name="Teo W.F.A."/>
            <person name="Duangmal K."/>
        </authorList>
    </citation>
    <scope>NUCLEOTIDE SEQUENCE [LARGE SCALE GENOMIC DNA]</scope>
    <source>
        <strain evidence="2">K81G1</strain>
    </source>
</reference>
<feature type="compositionally biased region" description="Acidic residues" evidence="1">
    <location>
        <begin position="65"/>
        <end position="86"/>
    </location>
</feature>
<dbReference type="AlphaFoldDB" id="A0A5N0UYK2"/>
<comment type="caution">
    <text evidence="2">The sequence shown here is derived from an EMBL/GenBank/DDBJ whole genome shotgun (WGS) entry which is preliminary data.</text>
</comment>
<protein>
    <submittedName>
        <fullName evidence="2">Uncharacterized protein</fullName>
    </submittedName>
</protein>